<dbReference type="Gene3D" id="1.10.260.40">
    <property type="entry name" value="lambda repressor-like DNA-binding domains"/>
    <property type="match status" value="1"/>
</dbReference>
<dbReference type="InterPro" id="IPR010982">
    <property type="entry name" value="Lambda_DNA-bd_dom_sf"/>
</dbReference>
<name>A0A2T0N369_9ACTN</name>
<keyword evidence="4" id="KW-1185">Reference proteome</keyword>
<dbReference type="EMBL" id="PVNG01000005">
    <property type="protein sequence ID" value="PRX66570.1"/>
    <property type="molecule type" value="Genomic_DNA"/>
</dbReference>
<accession>A0A2T0N369</accession>
<sequence length="112" mass="12629">MRSIRYRWHLRELMAQRGMFNTTDLAPHLAERGIEMSASQVHRLVTGTPERLNLQVFAALCDILDASPAELFEPVVVERARRKTAEESGPASAVSPGEVRRPRRAQILPDEP</sequence>
<reference evidence="3 4" key="1">
    <citation type="submission" date="2018-03" db="EMBL/GenBank/DDBJ databases">
        <title>Genomic Encyclopedia of Type Strains, Phase III (KMG-III): the genomes of soil and plant-associated and newly described type strains.</title>
        <authorList>
            <person name="Whitman W."/>
        </authorList>
    </citation>
    <scope>NUCLEOTIDE SEQUENCE [LARGE SCALE GENOMIC DNA]</scope>
    <source>
        <strain evidence="3 4">CGMCC 4.7104</strain>
    </source>
</reference>
<organism evidence="3 4">
    <name type="scientific">Nonomuraea fuscirosea</name>
    <dbReference type="NCBI Taxonomy" id="1291556"/>
    <lineage>
        <taxon>Bacteria</taxon>
        <taxon>Bacillati</taxon>
        <taxon>Actinomycetota</taxon>
        <taxon>Actinomycetes</taxon>
        <taxon>Streptosporangiales</taxon>
        <taxon>Streptosporangiaceae</taxon>
        <taxon>Nonomuraea</taxon>
    </lineage>
</organism>
<dbReference type="InterPro" id="IPR001387">
    <property type="entry name" value="Cro/C1-type_HTH"/>
</dbReference>
<dbReference type="AlphaFoldDB" id="A0A2T0N369"/>
<feature type="region of interest" description="Disordered" evidence="1">
    <location>
        <begin position="80"/>
        <end position="112"/>
    </location>
</feature>
<evidence type="ECO:0000313" key="4">
    <source>
        <dbReference type="Proteomes" id="UP000238312"/>
    </source>
</evidence>
<protein>
    <submittedName>
        <fullName evidence="3">DNA-binding Xre family transcriptional regulator</fullName>
    </submittedName>
</protein>
<dbReference type="GO" id="GO:0003677">
    <property type="term" value="F:DNA binding"/>
    <property type="evidence" value="ECO:0007669"/>
    <property type="project" value="UniProtKB-KW"/>
</dbReference>
<evidence type="ECO:0000259" key="2">
    <source>
        <dbReference type="Pfam" id="PF13443"/>
    </source>
</evidence>
<evidence type="ECO:0000256" key="1">
    <source>
        <dbReference type="SAM" id="MobiDB-lite"/>
    </source>
</evidence>
<gene>
    <name evidence="3" type="ORF">B0I32_10510</name>
</gene>
<dbReference type="Pfam" id="PF13443">
    <property type="entry name" value="HTH_26"/>
    <property type="match status" value="1"/>
</dbReference>
<comment type="caution">
    <text evidence="3">The sequence shown here is derived from an EMBL/GenBank/DDBJ whole genome shotgun (WGS) entry which is preliminary data.</text>
</comment>
<keyword evidence="3" id="KW-0238">DNA-binding</keyword>
<proteinExistence type="predicted"/>
<dbReference type="RefSeq" id="WP_106238350.1">
    <property type="nucleotide sequence ID" value="NZ_PVNG01000005.1"/>
</dbReference>
<dbReference type="Proteomes" id="UP000238312">
    <property type="component" value="Unassembled WGS sequence"/>
</dbReference>
<evidence type="ECO:0000313" key="3">
    <source>
        <dbReference type="EMBL" id="PRX66570.1"/>
    </source>
</evidence>
<dbReference type="OrthoDB" id="3626437at2"/>
<feature type="domain" description="HTH cro/C1-type" evidence="2">
    <location>
        <begin position="9"/>
        <end position="74"/>
    </location>
</feature>